<dbReference type="InterPro" id="IPR036265">
    <property type="entry name" value="HIT-like_sf"/>
</dbReference>
<gene>
    <name evidence="5" type="ORF">D7294_16250</name>
</gene>
<dbReference type="AlphaFoldDB" id="A0A3A9YZA9"/>
<dbReference type="Gene3D" id="3.30.428.10">
    <property type="entry name" value="HIT-like"/>
    <property type="match status" value="1"/>
</dbReference>
<dbReference type="Pfam" id="PF01230">
    <property type="entry name" value="HIT"/>
    <property type="match status" value="1"/>
</dbReference>
<evidence type="ECO:0000313" key="6">
    <source>
        <dbReference type="Proteomes" id="UP000272474"/>
    </source>
</evidence>
<evidence type="ECO:0000313" key="5">
    <source>
        <dbReference type="EMBL" id="RKN41275.1"/>
    </source>
</evidence>
<sequence length="135" mass="14827">MACVFCRIVRGEAPAHRVFEDGVAVAFLDARPLFPGHALVVPRAHLATLTDLPAADVGPFFERVRLVAAAVERAMAAEGSFVAENNRVSQSVPHLHVHVVPRRRGDGLRGFFWPRHPYPDEAEAARVAARVRDAF</sequence>
<dbReference type="PROSITE" id="PS51084">
    <property type="entry name" value="HIT_2"/>
    <property type="match status" value="1"/>
</dbReference>
<dbReference type="RefSeq" id="WP_120680269.1">
    <property type="nucleotide sequence ID" value="NZ_RBAL01000008.1"/>
</dbReference>
<dbReference type="PANTHER" id="PTHR46648:SF1">
    <property type="entry name" value="ADENOSINE 5'-MONOPHOSPHORAMIDASE HNT1"/>
    <property type="match status" value="1"/>
</dbReference>
<dbReference type="SUPFAM" id="SSF54197">
    <property type="entry name" value="HIT-like"/>
    <property type="match status" value="1"/>
</dbReference>
<evidence type="ECO:0000256" key="2">
    <source>
        <dbReference type="PIRSR" id="PIRSR601310-3"/>
    </source>
</evidence>
<evidence type="ECO:0000256" key="3">
    <source>
        <dbReference type="PROSITE-ProRule" id="PRU00464"/>
    </source>
</evidence>
<feature type="short sequence motif" description="Histidine triad motif" evidence="2 3">
    <location>
        <begin position="94"/>
        <end position="98"/>
    </location>
</feature>
<accession>A0A3A9YZA9</accession>
<dbReference type="EMBL" id="RBAL01000008">
    <property type="protein sequence ID" value="RKN41275.1"/>
    <property type="molecule type" value="Genomic_DNA"/>
</dbReference>
<dbReference type="InterPro" id="IPR011146">
    <property type="entry name" value="HIT-like"/>
</dbReference>
<dbReference type="PANTHER" id="PTHR46648">
    <property type="entry name" value="HIT FAMILY PROTEIN 1"/>
    <property type="match status" value="1"/>
</dbReference>
<dbReference type="PRINTS" id="PR00332">
    <property type="entry name" value="HISTRIAD"/>
</dbReference>
<dbReference type="GO" id="GO:0003824">
    <property type="term" value="F:catalytic activity"/>
    <property type="evidence" value="ECO:0007669"/>
    <property type="project" value="InterPro"/>
</dbReference>
<proteinExistence type="predicted"/>
<dbReference type="OrthoDB" id="9784774at2"/>
<dbReference type="GO" id="GO:0009117">
    <property type="term" value="P:nucleotide metabolic process"/>
    <property type="evidence" value="ECO:0007669"/>
    <property type="project" value="TreeGrafter"/>
</dbReference>
<comment type="caution">
    <text evidence="5">The sequence shown here is derived from an EMBL/GenBank/DDBJ whole genome shotgun (WGS) entry which is preliminary data.</text>
</comment>
<evidence type="ECO:0000259" key="4">
    <source>
        <dbReference type="PROSITE" id="PS51084"/>
    </source>
</evidence>
<protein>
    <submittedName>
        <fullName evidence="5">HIT family protein</fullName>
    </submittedName>
</protein>
<feature type="active site" description="Tele-AMP-histidine intermediate" evidence="1">
    <location>
        <position position="96"/>
    </location>
</feature>
<reference evidence="5 6" key="1">
    <citation type="journal article" date="2014" name="Int. J. Syst. Evol. Microbiol.">
        <title>Streptomyces hoynatensis sp. nov., isolated from deep marine sediment.</title>
        <authorList>
            <person name="Veyisoglu A."/>
            <person name="Sahin N."/>
        </authorList>
    </citation>
    <scope>NUCLEOTIDE SEQUENCE [LARGE SCALE GENOMIC DNA]</scope>
    <source>
        <strain evidence="5 6">KCTC 29097</strain>
    </source>
</reference>
<organism evidence="5 6">
    <name type="scientific">Streptomyces hoynatensis</name>
    <dbReference type="NCBI Taxonomy" id="1141874"/>
    <lineage>
        <taxon>Bacteria</taxon>
        <taxon>Bacillati</taxon>
        <taxon>Actinomycetota</taxon>
        <taxon>Actinomycetes</taxon>
        <taxon>Kitasatosporales</taxon>
        <taxon>Streptomycetaceae</taxon>
        <taxon>Streptomyces</taxon>
    </lineage>
</organism>
<dbReference type="InterPro" id="IPR001310">
    <property type="entry name" value="Histidine_triad_HIT"/>
</dbReference>
<dbReference type="Proteomes" id="UP000272474">
    <property type="component" value="Unassembled WGS sequence"/>
</dbReference>
<name>A0A3A9YZA9_9ACTN</name>
<keyword evidence="6" id="KW-1185">Reference proteome</keyword>
<feature type="domain" description="HIT" evidence="4">
    <location>
        <begin position="4"/>
        <end position="109"/>
    </location>
</feature>
<evidence type="ECO:0000256" key="1">
    <source>
        <dbReference type="PIRSR" id="PIRSR601310-1"/>
    </source>
</evidence>